<dbReference type="Proteomes" id="UP000775547">
    <property type="component" value="Unassembled WGS sequence"/>
</dbReference>
<reference evidence="1" key="2">
    <citation type="submission" date="2021-10" db="EMBL/GenBank/DDBJ databases">
        <title>Phylogenomics reveals ancestral predisposition of the termite-cultivated fungus Termitomyces towards a domesticated lifestyle.</title>
        <authorList>
            <person name="Auxier B."/>
            <person name="Grum-Grzhimaylo A."/>
            <person name="Cardenas M.E."/>
            <person name="Lodge J.D."/>
            <person name="Laessoe T."/>
            <person name="Pedersen O."/>
            <person name="Smith M.E."/>
            <person name="Kuyper T.W."/>
            <person name="Franco-Molano E.A."/>
            <person name="Baroni T.J."/>
            <person name="Aanen D.K."/>
        </authorList>
    </citation>
    <scope>NUCLEOTIDE SEQUENCE</scope>
    <source>
        <strain evidence="1">AP01</strain>
        <tissue evidence="1">Mycelium</tissue>
    </source>
</reference>
<dbReference type="EMBL" id="JABCKV010000069">
    <property type="protein sequence ID" value="KAG5644466.1"/>
    <property type="molecule type" value="Genomic_DNA"/>
</dbReference>
<dbReference type="OrthoDB" id="416752at2759"/>
<comment type="caution">
    <text evidence="1">The sequence shown here is derived from an EMBL/GenBank/DDBJ whole genome shotgun (WGS) entry which is preliminary data.</text>
</comment>
<evidence type="ECO:0000313" key="1">
    <source>
        <dbReference type="EMBL" id="KAG5644466.1"/>
    </source>
</evidence>
<proteinExistence type="predicted"/>
<protein>
    <submittedName>
        <fullName evidence="1">Uncharacterized protein</fullName>
    </submittedName>
</protein>
<keyword evidence="2" id="KW-1185">Reference proteome</keyword>
<dbReference type="AlphaFoldDB" id="A0A9P7G751"/>
<accession>A0A9P7G751</accession>
<organism evidence="1 2">
    <name type="scientific">Asterophora parasitica</name>
    <dbReference type="NCBI Taxonomy" id="117018"/>
    <lineage>
        <taxon>Eukaryota</taxon>
        <taxon>Fungi</taxon>
        <taxon>Dikarya</taxon>
        <taxon>Basidiomycota</taxon>
        <taxon>Agaricomycotina</taxon>
        <taxon>Agaricomycetes</taxon>
        <taxon>Agaricomycetidae</taxon>
        <taxon>Agaricales</taxon>
        <taxon>Tricholomatineae</taxon>
        <taxon>Lyophyllaceae</taxon>
        <taxon>Asterophora</taxon>
    </lineage>
</organism>
<reference evidence="1" key="1">
    <citation type="submission" date="2020-07" db="EMBL/GenBank/DDBJ databases">
        <authorList>
            <person name="Nieuwenhuis M."/>
            <person name="Van De Peppel L.J.J."/>
        </authorList>
    </citation>
    <scope>NUCLEOTIDE SEQUENCE</scope>
    <source>
        <strain evidence="1">AP01</strain>
        <tissue evidence="1">Mycelium</tissue>
    </source>
</reference>
<name>A0A9P7G751_9AGAR</name>
<evidence type="ECO:0000313" key="2">
    <source>
        <dbReference type="Proteomes" id="UP000775547"/>
    </source>
</evidence>
<sequence length="107" mass="11875">METFHLYHLAVCWSGRRVASKAEDPPLATGPVHPITNVPSSPVVPRSAIVSPESVIRAAAAQMVFAARKSQDFITPDQVTELESWTGLVRTVLRFISRHDFNEHARL</sequence>
<gene>
    <name evidence="1" type="ORF">DXG03_008367</name>
</gene>